<organism evidence="2 3">
    <name type="scientific">Thanatephorus cucumeris (strain AG1-IA)</name>
    <name type="common">Rice sheath blight fungus</name>
    <name type="synonym">Rhizoctonia solani</name>
    <dbReference type="NCBI Taxonomy" id="983506"/>
    <lineage>
        <taxon>Eukaryota</taxon>
        <taxon>Fungi</taxon>
        <taxon>Dikarya</taxon>
        <taxon>Basidiomycota</taxon>
        <taxon>Agaricomycotina</taxon>
        <taxon>Agaricomycetes</taxon>
        <taxon>Cantharellales</taxon>
        <taxon>Ceratobasidiaceae</taxon>
        <taxon>Rhizoctonia</taxon>
        <taxon>Rhizoctonia solani AG-1</taxon>
    </lineage>
</organism>
<dbReference type="SUPFAM" id="SSF81502">
    <property type="entry name" value="ISP transmembrane anchor"/>
    <property type="match status" value="1"/>
</dbReference>
<keyword evidence="3" id="KW-1185">Reference proteome</keyword>
<dbReference type="OrthoDB" id="1637982at2759"/>
<proteinExistence type="predicted"/>
<feature type="domain" description="Cytochrome b-c1 complex subunit Rieske transmembrane" evidence="1">
    <location>
        <begin position="187"/>
        <end position="239"/>
    </location>
</feature>
<dbReference type="InterPro" id="IPR004192">
    <property type="entry name" value="Rieske_TM"/>
</dbReference>
<dbReference type="SMR" id="L8WVS9"/>
<dbReference type="InterPro" id="IPR036922">
    <property type="entry name" value="Rieske_2Fe-2S_sf"/>
</dbReference>
<dbReference type="Pfam" id="PF02921">
    <property type="entry name" value="UCR_TM"/>
    <property type="match status" value="1"/>
</dbReference>
<dbReference type="AlphaFoldDB" id="L8WVS9"/>
<dbReference type="InterPro" id="IPR037008">
    <property type="entry name" value="bc1_Rieske_TM_sf"/>
</dbReference>
<sequence length="372" mass="39434">MGKKGPRMQVKAEFSGIGCVMPGNSGDVGCNDHLVYRSISKERSYSVPGPHACPKTVLIGKFKSNESDTIGGRLSRYITTPFSAIPTDDHAHLSSMAARVFVNLPATAYASANGVPIARGLNLAARAAAGAHHHGHGHGPRSDIPPTWASSVRLSPGGLASKTTVSALPTAPGSSRPMHTSAVTKRDINVPDFSPYRANSDESNRALSYFMIGSLGVLSATAAKSTVTDFLASMSASADVLALAKVEVDMNAIPEGKNVIVKWRGKPVFIRHRTQDEINEANSIDVKSLRDPESDSDRAKKPEWLVIAVIMEDGKPRVFTCAFLADLSPGSAPAMVPTMTSLAAFARAQLLCLNLEVPAYDFNEGEGKIIIG</sequence>
<gene>
    <name evidence="2" type="ORF">AG1IA_05058</name>
</gene>
<evidence type="ECO:0000313" key="2">
    <source>
        <dbReference type="EMBL" id="ELU40917.1"/>
    </source>
</evidence>
<dbReference type="GO" id="GO:0008121">
    <property type="term" value="F:quinol-cytochrome-c reductase activity"/>
    <property type="evidence" value="ECO:0007669"/>
    <property type="project" value="InterPro"/>
</dbReference>
<dbReference type="STRING" id="983506.L8WVS9"/>
<protein>
    <submittedName>
        <fullName evidence="2">Ubiquinol-cytochrome c reductase iron-sulfur subunit</fullName>
    </submittedName>
</protein>
<dbReference type="Gene3D" id="2.102.10.10">
    <property type="entry name" value="Rieske [2Fe-2S] iron-sulphur domain"/>
    <property type="match status" value="1"/>
</dbReference>
<reference evidence="2 3" key="1">
    <citation type="journal article" date="2013" name="Nat. Commun.">
        <title>The evolution and pathogenic mechanisms of the rice sheath blight pathogen.</title>
        <authorList>
            <person name="Zheng A."/>
            <person name="Lin R."/>
            <person name="Xu L."/>
            <person name="Qin P."/>
            <person name="Tang C."/>
            <person name="Ai P."/>
            <person name="Zhang D."/>
            <person name="Liu Y."/>
            <person name="Sun Z."/>
            <person name="Feng H."/>
            <person name="Wang Y."/>
            <person name="Chen Y."/>
            <person name="Liang X."/>
            <person name="Fu R."/>
            <person name="Li Q."/>
            <person name="Zhang J."/>
            <person name="Yu X."/>
            <person name="Xie Z."/>
            <person name="Ding L."/>
            <person name="Guan P."/>
            <person name="Tang J."/>
            <person name="Liang Y."/>
            <person name="Wang S."/>
            <person name="Deng Q."/>
            <person name="Li S."/>
            <person name="Zhu J."/>
            <person name="Wang L."/>
            <person name="Liu H."/>
            <person name="Li P."/>
        </authorList>
    </citation>
    <scope>NUCLEOTIDE SEQUENCE [LARGE SCALE GENOMIC DNA]</scope>
    <source>
        <strain evidence="3">AG-1 IA</strain>
    </source>
</reference>
<evidence type="ECO:0000313" key="3">
    <source>
        <dbReference type="Proteomes" id="UP000011668"/>
    </source>
</evidence>
<evidence type="ECO:0000259" key="1">
    <source>
        <dbReference type="Pfam" id="PF02921"/>
    </source>
</evidence>
<dbReference type="InterPro" id="IPR014349">
    <property type="entry name" value="Rieske_Fe-S_prot"/>
</dbReference>
<dbReference type="EMBL" id="AFRT01001263">
    <property type="protein sequence ID" value="ELU40917.1"/>
    <property type="molecule type" value="Genomic_DNA"/>
</dbReference>
<dbReference type="Proteomes" id="UP000011668">
    <property type="component" value="Unassembled WGS sequence"/>
</dbReference>
<comment type="caution">
    <text evidence="2">The sequence shown here is derived from an EMBL/GenBank/DDBJ whole genome shotgun (WGS) entry which is preliminary data.</text>
</comment>
<dbReference type="SUPFAM" id="SSF50022">
    <property type="entry name" value="ISP domain"/>
    <property type="match status" value="1"/>
</dbReference>
<dbReference type="Gene3D" id="1.20.5.270">
    <property type="entry name" value="Ubiquinol cytochrome reductase, transmembrane domain"/>
    <property type="match status" value="1"/>
</dbReference>
<dbReference type="GO" id="GO:0051537">
    <property type="term" value="F:2 iron, 2 sulfur cluster binding"/>
    <property type="evidence" value="ECO:0007669"/>
    <property type="project" value="InterPro"/>
</dbReference>
<dbReference type="PANTHER" id="PTHR10134">
    <property type="entry name" value="CYTOCHROME B-C1 COMPLEX SUBUNIT RIESKE, MITOCHONDRIAL"/>
    <property type="match status" value="1"/>
</dbReference>
<name>L8WVS9_THACA</name>
<dbReference type="HOGENOM" id="CLU_055690_0_0_1"/>
<accession>L8WVS9</accession>